<dbReference type="InterPro" id="IPR011991">
    <property type="entry name" value="ArsR-like_HTH"/>
</dbReference>
<dbReference type="EMBL" id="QGGR01000007">
    <property type="protein sequence ID" value="PWK47759.1"/>
    <property type="molecule type" value="Genomic_DNA"/>
</dbReference>
<evidence type="ECO:0000256" key="3">
    <source>
        <dbReference type="ARBA" id="ARBA00023163"/>
    </source>
</evidence>
<dbReference type="GO" id="GO:0003700">
    <property type="term" value="F:DNA-binding transcription factor activity"/>
    <property type="evidence" value="ECO:0007669"/>
    <property type="project" value="InterPro"/>
</dbReference>
<keyword evidence="1" id="KW-0805">Transcription regulation</keyword>
<evidence type="ECO:0000256" key="2">
    <source>
        <dbReference type="ARBA" id="ARBA00023125"/>
    </source>
</evidence>
<dbReference type="InterPro" id="IPR036390">
    <property type="entry name" value="WH_DNA-bd_sf"/>
</dbReference>
<dbReference type="Pfam" id="PF12840">
    <property type="entry name" value="HTH_20"/>
    <property type="match status" value="1"/>
</dbReference>
<comment type="caution">
    <text evidence="5">The sequence shown here is derived from an EMBL/GenBank/DDBJ whole genome shotgun (WGS) entry which is preliminary data.</text>
</comment>
<accession>A0A316FH63</accession>
<dbReference type="GO" id="GO:0003677">
    <property type="term" value="F:DNA binding"/>
    <property type="evidence" value="ECO:0007669"/>
    <property type="project" value="UniProtKB-KW"/>
</dbReference>
<dbReference type="AlphaFoldDB" id="A0A316FH63"/>
<dbReference type="PANTHER" id="PTHR43132">
    <property type="entry name" value="ARSENICAL RESISTANCE OPERON REPRESSOR ARSR-RELATED"/>
    <property type="match status" value="1"/>
</dbReference>
<dbReference type="InterPro" id="IPR001845">
    <property type="entry name" value="HTH_ArsR_DNA-bd_dom"/>
</dbReference>
<dbReference type="Gene3D" id="1.10.10.10">
    <property type="entry name" value="Winged helix-like DNA-binding domain superfamily/Winged helix DNA-binding domain"/>
    <property type="match status" value="1"/>
</dbReference>
<keyword evidence="2" id="KW-0238">DNA-binding</keyword>
<dbReference type="InterPro" id="IPR051011">
    <property type="entry name" value="Metal_resp_trans_reg"/>
</dbReference>
<dbReference type="SMART" id="SM00418">
    <property type="entry name" value="HTH_ARSR"/>
    <property type="match status" value="1"/>
</dbReference>
<protein>
    <submittedName>
        <fullName evidence="5">Helix-turn-helix protein</fullName>
    </submittedName>
</protein>
<gene>
    <name evidence="5" type="ORF">BC793_107369</name>
</gene>
<evidence type="ECO:0000313" key="5">
    <source>
        <dbReference type="EMBL" id="PWK47759.1"/>
    </source>
</evidence>
<sequence length="298" mass="32820">MSLWIWQNPSRYAIHLPLVRMSASRLSGVDWPLLQALIGPAGFLPDFLTPHPAVPRPDIADELDAVRATAHDVVRQDLRNAAGAGGLHPRLRAADTDPAGLLTEITATLHDYWRLILEPHWPTLRAALEADILYRAKRLADKGAQGLFNDIDRIMSWGNGELRIDEPGLQAEVDVSGRGLTFTPSLFCNRAVTLIDTSQPPRLWYPARGRGTVWGTRTAPSEQALADLLGRSRSQILQTLNQPLNTAELARRLSLSPGAVSQHLGVLSRAGLLDRSRHGHAVLYSRTTLGERLMSQMT</sequence>
<feature type="domain" description="HTH arsR-type" evidence="4">
    <location>
        <begin position="223"/>
        <end position="298"/>
    </location>
</feature>
<dbReference type="Proteomes" id="UP000245697">
    <property type="component" value="Unassembled WGS sequence"/>
</dbReference>
<dbReference type="InterPro" id="IPR036388">
    <property type="entry name" value="WH-like_DNA-bd_sf"/>
</dbReference>
<dbReference type="CDD" id="cd00090">
    <property type="entry name" value="HTH_ARSR"/>
    <property type="match status" value="1"/>
</dbReference>
<organism evidence="5 6">
    <name type="scientific">Actinoplanes xinjiangensis</name>
    <dbReference type="NCBI Taxonomy" id="512350"/>
    <lineage>
        <taxon>Bacteria</taxon>
        <taxon>Bacillati</taxon>
        <taxon>Actinomycetota</taxon>
        <taxon>Actinomycetes</taxon>
        <taxon>Micromonosporales</taxon>
        <taxon>Micromonosporaceae</taxon>
        <taxon>Actinoplanes</taxon>
    </lineage>
</organism>
<reference evidence="5 6" key="1">
    <citation type="submission" date="2018-05" db="EMBL/GenBank/DDBJ databases">
        <title>Genomic Encyclopedia of Archaeal and Bacterial Type Strains, Phase II (KMG-II): from individual species to whole genera.</title>
        <authorList>
            <person name="Goeker M."/>
        </authorList>
    </citation>
    <scope>NUCLEOTIDE SEQUENCE [LARGE SCALE GENOMIC DNA]</scope>
    <source>
        <strain evidence="5 6">DSM 45184</strain>
    </source>
</reference>
<keyword evidence="6" id="KW-1185">Reference proteome</keyword>
<dbReference type="SUPFAM" id="SSF46785">
    <property type="entry name" value="Winged helix' DNA-binding domain"/>
    <property type="match status" value="1"/>
</dbReference>
<proteinExistence type="predicted"/>
<keyword evidence="3" id="KW-0804">Transcription</keyword>
<dbReference type="PANTHER" id="PTHR43132:SF8">
    <property type="entry name" value="HTH-TYPE TRANSCRIPTIONAL REGULATOR KMTR"/>
    <property type="match status" value="1"/>
</dbReference>
<evidence type="ECO:0000259" key="4">
    <source>
        <dbReference type="SMART" id="SM00418"/>
    </source>
</evidence>
<name>A0A316FH63_9ACTN</name>
<evidence type="ECO:0000313" key="6">
    <source>
        <dbReference type="Proteomes" id="UP000245697"/>
    </source>
</evidence>
<evidence type="ECO:0000256" key="1">
    <source>
        <dbReference type="ARBA" id="ARBA00023015"/>
    </source>
</evidence>